<reference evidence="3" key="2">
    <citation type="submission" date="2015-01" db="EMBL/GenBank/DDBJ databases">
        <title>Evolutionary Origins and Diversification of the Mycorrhizal Mutualists.</title>
        <authorList>
            <consortium name="DOE Joint Genome Institute"/>
            <consortium name="Mycorrhizal Genomics Consortium"/>
            <person name="Kohler A."/>
            <person name="Kuo A."/>
            <person name="Nagy L.G."/>
            <person name="Floudas D."/>
            <person name="Copeland A."/>
            <person name="Barry K.W."/>
            <person name="Cichocki N."/>
            <person name="Veneault-Fourrey C."/>
            <person name="LaButti K."/>
            <person name="Lindquist E.A."/>
            <person name="Lipzen A."/>
            <person name="Lundell T."/>
            <person name="Morin E."/>
            <person name="Murat C."/>
            <person name="Riley R."/>
            <person name="Ohm R."/>
            <person name="Sun H."/>
            <person name="Tunlid A."/>
            <person name="Henrissat B."/>
            <person name="Grigoriev I.V."/>
            <person name="Hibbett D.S."/>
            <person name="Martin F."/>
        </authorList>
    </citation>
    <scope>NUCLEOTIDE SEQUENCE [LARGE SCALE GENOMIC DNA]</scope>
    <source>
        <strain evidence="3">MUT 4182</strain>
    </source>
</reference>
<keyword evidence="3" id="KW-1185">Reference proteome</keyword>
<organism evidence="2 3">
    <name type="scientific">Tulasnella calospora MUT 4182</name>
    <dbReference type="NCBI Taxonomy" id="1051891"/>
    <lineage>
        <taxon>Eukaryota</taxon>
        <taxon>Fungi</taxon>
        <taxon>Dikarya</taxon>
        <taxon>Basidiomycota</taxon>
        <taxon>Agaricomycotina</taxon>
        <taxon>Agaricomycetes</taxon>
        <taxon>Cantharellales</taxon>
        <taxon>Tulasnellaceae</taxon>
        <taxon>Tulasnella</taxon>
    </lineage>
</organism>
<keyword evidence="1" id="KW-1133">Transmembrane helix</keyword>
<evidence type="ECO:0000313" key="3">
    <source>
        <dbReference type="Proteomes" id="UP000054248"/>
    </source>
</evidence>
<dbReference type="CDD" id="cd11296">
    <property type="entry name" value="O-FucT_like"/>
    <property type="match status" value="1"/>
</dbReference>
<evidence type="ECO:0000313" key="2">
    <source>
        <dbReference type="EMBL" id="KIO27146.1"/>
    </source>
</evidence>
<dbReference type="EMBL" id="KN823013">
    <property type="protein sequence ID" value="KIO27146.1"/>
    <property type="molecule type" value="Genomic_DNA"/>
</dbReference>
<name>A0A0C3QJA5_9AGAM</name>
<evidence type="ECO:0000256" key="1">
    <source>
        <dbReference type="SAM" id="Phobius"/>
    </source>
</evidence>
<dbReference type="OrthoDB" id="3267885at2759"/>
<keyword evidence="1" id="KW-0472">Membrane</keyword>
<keyword evidence="1" id="KW-0812">Transmembrane</keyword>
<dbReference type="Proteomes" id="UP000054248">
    <property type="component" value="Unassembled WGS sequence"/>
</dbReference>
<dbReference type="AlphaFoldDB" id="A0A0C3QJA5"/>
<accession>A0A0C3QJA5</accession>
<dbReference type="Gene3D" id="3.40.50.11350">
    <property type="match status" value="1"/>
</dbReference>
<dbReference type="HOGENOM" id="CLU_032339_0_0_1"/>
<protein>
    <submittedName>
        <fullName evidence="2">Uncharacterized protein</fullName>
    </submittedName>
</protein>
<sequence length="491" mass="55150">MSRRNWSGYEPAPSSLQRLALGLRLNLNVLQQSKPRIVVVAVASCVCFVFLKGIFWGRDVQQPYAWNPRPESTSPDQKNVVLDPSAYVNGPPTPSFRDNLKHGVKYVTTWNHGGLTNEFITWINLIHLAHVSQRIPVLSPLLPDEQHLGKGGTSLDASDIFDIPRLAKTLKLPILEWRQLKRARYYKSYIPADQEPHDDDEVLGCWSTYPATSEDHDPSNALTPHFLHLNVQYTAVPTNISTPSDSSPFSGLAKMLSPPGRVAALSVPPPTWAEEPVSPAPEPDDQLTCFDDLYVPTGREWEMDLGATWNLVGTNMRFTRKMESLATSLLRRIFDLKQFDVVPPFISVHIRRGDLDYFCGSPNRWEECLPPLSAYAEPVREIQDELRRTHGQDSIYGNVAEVIVTSDETNPTWWAEVEKMGWKETKTLKLELQMSFGIWFPPVIDAVIQSKGAGFVGTSNSTMSLIAAKRVLDWQGGPSRMAHWGNIKSPL</sequence>
<proteinExistence type="predicted"/>
<gene>
    <name evidence="2" type="ORF">M407DRAFT_23562</name>
</gene>
<feature type="transmembrane region" description="Helical" evidence="1">
    <location>
        <begin position="37"/>
        <end position="57"/>
    </location>
</feature>
<dbReference type="STRING" id="1051891.A0A0C3QJA5"/>
<reference evidence="2 3" key="1">
    <citation type="submission" date="2014-04" db="EMBL/GenBank/DDBJ databases">
        <authorList>
            <consortium name="DOE Joint Genome Institute"/>
            <person name="Kuo A."/>
            <person name="Girlanda M."/>
            <person name="Perotto S."/>
            <person name="Kohler A."/>
            <person name="Nagy L.G."/>
            <person name="Floudas D."/>
            <person name="Copeland A."/>
            <person name="Barry K.W."/>
            <person name="Cichocki N."/>
            <person name="Veneault-Fourrey C."/>
            <person name="LaButti K."/>
            <person name="Lindquist E.A."/>
            <person name="Lipzen A."/>
            <person name="Lundell T."/>
            <person name="Morin E."/>
            <person name="Murat C."/>
            <person name="Sun H."/>
            <person name="Tunlid A."/>
            <person name="Henrissat B."/>
            <person name="Grigoriev I.V."/>
            <person name="Hibbett D.S."/>
            <person name="Martin F."/>
            <person name="Nordberg H.P."/>
            <person name="Cantor M.N."/>
            <person name="Hua S.X."/>
        </authorList>
    </citation>
    <scope>NUCLEOTIDE SEQUENCE [LARGE SCALE GENOMIC DNA]</scope>
    <source>
        <strain evidence="2 3">MUT 4182</strain>
    </source>
</reference>